<feature type="transmembrane region" description="Helical" evidence="8">
    <location>
        <begin position="254"/>
        <end position="275"/>
    </location>
</feature>
<evidence type="ECO:0000256" key="6">
    <source>
        <dbReference type="ARBA" id="ARBA00022989"/>
    </source>
</evidence>
<dbReference type="PANTHER" id="PTHR36838:SF3">
    <property type="entry name" value="TRANSPORTER AUXIN EFFLUX CARRIER EC FAMILY"/>
    <property type="match status" value="1"/>
</dbReference>
<feature type="transmembrane region" description="Helical" evidence="8">
    <location>
        <begin position="6"/>
        <end position="22"/>
    </location>
</feature>
<comment type="similarity">
    <text evidence="2">Belongs to the auxin efflux carrier (TC 2.A.69) family.</text>
</comment>
<comment type="subcellular location">
    <subcellularLocation>
        <location evidence="1">Cell membrane</location>
        <topology evidence="1">Multi-pass membrane protein</topology>
    </subcellularLocation>
</comment>
<dbReference type="Pfam" id="PF03547">
    <property type="entry name" value="Mem_trans"/>
    <property type="match status" value="1"/>
</dbReference>
<feature type="transmembrane region" description="Helical" evidence="8">
    <location>
        <begin position="163"/>
        <end position="182"/>
    </location>
</feature>
<dbReference type="Proteomes" id="UP000219072">
    <property type="component" value="Unassembled WGS sequence"/>
</dbReference>
<feature type="transmembrane region" description="Helical" evidence="8">
    <location>
        <begin position="65"/>
        <end position="85"/>
    </location>
</feature>
<dbReference type="PANTHER" id="PTHR36838">
    <property type="entry name" value="AUXIN EFFLUX CARRIER FAMILY PROTEIN"/>
    <property type="match status" value="1"/>
</dbReference>
<keyword evidence="10" id="KW-1185">Reference proteome</keyword>
<evidence type="ECO:0000256" key="7">
    <source>
        <dbReference type="ARBA" id="ARBA00023136"/>
    </source>
</evidence>
<evidence type="ECO:0000256" key="2">
    <source>
        <dbReference type="ARBA" id="ARBA00010145"/>
    </source>
</evidence>
<dbReference type="InterPro" id="IPR004776">
    <property type="entry name" value="Mem_transp_PIN-like"/>
</dbReference>
<feature type="transmembrane region" description="Helical" evidence="8">
    <location>
        <begin position="97"/>
        <end position="116"/>
    </location>
</feature>
<dbReference type="GO" id="GO:0055085">
    <property type="term" value="P:transmembrane transport"/>
    <property type="evidence" value="ECO:0007669"/>
    <property type="project" value="InterPro"/>
</dbReference>
<dbReference type="OrthoDB" id="5405318at2"/>
<accession>A0A286E9N7</accession>
<keyword evidence="7 8" id="KW-0472">Membrane</keyword>
<organism evidence="9 10">
    <name type="scientific">Streptomyces zhaozhouensis</name>
    <dbReference type="NCBI Taxonomy" id="1300267"/>
    <lineage>
        <taxon>Bacteria</taxon>
        <taxon>Bacillati</taxon>
        <taxon>Actinomycetota</taxon>
        <taxon>Actinomycetes</taxon>
        <taxon>Kitasatosporales</taxon>
        <taxon>Streptomycetaceae</taxon>
        <taxon>Streptomyces</taxon>
    </lineage>
</organism>
<evidence type="ECO:0000256" key="8">
    <source>
        <dbReference type="SAM" id="Phobius"/>
    </source>
</evidence>
<feature type="transmembrane region" description="Helical" evidence="8">
    <location>
        <begin position="122"/>
        <end position="142"/>
    </location>
</feature>
<evidence type="ECO:0008006" key="11">
    <source>
        <dbReference type="Google" id="ProtNLM"/>
    </source>
</evidence>
<gene>
    <name evidence="9" type="ORF">SAMN06297387_13225</name>
</gene>
<sequence length="307" mass="31803">MRGVLTGFVIIASVIVVGYLLGRRGALGENGREVLTRLAFQVATPALLFVTVSEADLSALFSPQLLVAALTFVTVSGVFVVVALIRRWGVGQTVVGALSSGYVNAANLGIPVAVYVLDDISLVAPVLLFQQLVISPVVLTVLDLTTRPADARDGTLRRLTTPFRNPIVLGSLAGVAVAASGWRPPTALMEPAVLLGNMAVPAVLLAFGISLYGSEIPGRGADRAQVLLAVALKSVAAPALAWLLALAFGLDRDAQLVVVVTVALPTAQNVFTYASHYGVGLRLARESVLLSTALAVPVLTLIAALLG</sequence>
<evidence type="ECO:0000256" key="5">
    <source>
        <dbReference type="ARBA" id="ARBA00022692"/>
    </source>
</evidence>
<reference evidence="9 10" key="1">
    <citation type="submission" date="2017-09" db="EMBL/GenBank/DDBJ databases">
        <authorList>
            <person name="Ehlers B."/>
            <person name="Leendertz F.H."/>
        </authorList>
    </citation>
    <scope>NUCLEOTIDE SEQUENCE [LARGE SCALE GENOMIC DNA]</scope>
    <source>
        <strain evidence="9 10">CGMCC 4.7095</strain>
    </source>
</reference>
<dbReference type="RefSeq" id="WP_097234057.1">
    <property type="nucleotide sequence ID" value="NZ_OCNE01000032.1"/>
</dbReference>
<protein>
    <recommendedName>
        <fullName evidence="11">AEC family transporter</fullName>
    </recommendedName>
</protein>
<dbReference type="GO" id="GO:0005886">
    <property type="term" value="C:plasma membrane"/>
    <property type="evidence" value="ECO:0007669"/>
    <property type="project" value="UniProtKB-SubCell"/>
</dbReference>
<feature type="transmembrane region" description="Helical" evidence="8">
    <location>
        <begin position="194"/>
        <end position="214"/>
    </location>
</feature>
<keyword evidence="6 8" id="KW-1133">Transmembrane helix</keyword>
<keyword evidence="5 8" id="KW-0812">Transmembrane</keyword>
<dbReference type="InterPro" id="IPR038770">
    <property type="entry name" value="Na+/solute_symporter_sf"/>
</dbReference>
<keyword evidence="3" id="KW-0813">Transport</keyword>
<feature type="transmembrane region" description="Helical" evidence="8">
    <location>
        <begin position="226"/>
        <end position="248"/>
    </location>
</feature>
<dbReference type="Gene3D" id="1.20.1530.20">
    <property type="match status" value="1"/>
</dbReference>
<dbReference type="AlphaFoldDB" id="A0A286E9N7"/>
<dbReference type="EMBL" id="OCNE01000032">
    <property type="protein sequence ID" value="SOD67611.1"/>
    <property type="molecule type" value="Genomic_DNA"/>
</dbReference>
<evidence type="ECO:0000256" key="4">
    <source>
        <dbReference type="ARBA" id="ARBA00022475"/>
    </source>
</evidence>
<proteinExistence type="inferred from homology"/>
<name>A0A286E9N7_9ACTN</name>
<evidence type="ECO:0000313" key="9">
    <source>
        <dbReference type="EMBL" id="SOD67611.1"/>
    </source>
</evidence>
<evidence type="ECO:0000256" key="3">
    <source>
        <dbReference type="ARBA" id="ARBA00022448"/>
    </source>
</evidence>
<feature type="transmembrane region" description="Helical" evidence="8">
    <location>
        <begin position="287"/>
        <end position="306"/>
    </location>
</feature>
<evidence type="ECO:0000256" key="1">
    <source>
        <dbReference type="ARBA" id="ARBA00004651"/>
    </source>
</evidence>
<keyword evidence="4" id="KW-1003">Cell membrane</keyword>
<evidence type="ECO:0000313" key="10">
    <source>
        <dbReference type="Proteomes" id="UP000219072"/>
    </source>
</evidence>
<feature type="transmembrane region" description="Helical" evidence="8">
    <location>
        <begin position="34"/>
        <end position="53"/>
    </location>
</feature>